<dbReference type="OrthoDB" id="9797151at2"/>
<reference evidence="5 6" key="1">
    <citation type="submission" date="2017-08" db="EMBL/GenBank/DDBJ databases">
        <title>Halomonas alkalisoli sp. nov., isolated from saline alkaline soil.</title>
        <authorList>
            <person name="Wang D."/>
            <person name="Zhang G."/>
        </authorList>
    </citation>
    <scope>NUCLEOTIDE SEQUENCE [LARGE SCALE GENOMIC DNA]</scope>
    <source>
        <strain evidence="5 6">WRN001</strain>
    </source>
</reference>
<keyword evidence="3" id="KW-0576">Peroxisome</keyword>
<comment type="similarity">
    <text evidence="2">Belongs to the enoyl-CoA hydratase/isomerase family.</text>
</comment>
<dbReference type="Gene3D" id="1.10.12.10">
    <property type="entry name" value="Lyase 2-enoyl-coa Hydratase, Chain A, domain 2"/>
    <property type="match status" value="1"/>
</dbReference>
<dbReference type="PANTHER" id="PTHR43684">
    <property type="match status" value="1"/>
</dbReference>
<comment type="caution">
    <text evidence="5">The sequence shown here is derived from an EMBL/GenBank/DDBJ whole genome shotgun (WGS) entry which is preliminary data.</text>
</comment>
<dbReference type="InterPro" id="IPR014748">
    <property type="entry name" value="Enoyl-CoA_hydra_C"/>
</dbReference>
<dbReference type="InterPro" id="IPR029045">
    <property type="entry name" value="ClpP/crotonase-like_dom_sf"/>
</dbReference>
<evidence type="ECO:0000256" key="2">
    <source>
        <dbReference type="ARBA" id="ARBA00005254"/>
    </source>
</evidence>
<evidence type="ECO:0000313" key="5">
    <source>
        <dbReference type="EMBL" id="PAU74793.1"/>
    </source>
</evidence>
<dbReference type="Pfam" id="PF00378">
    <property type="entry name" value="ECH_1"/>
    <property type="match status" value="1"/>
</dbReference>
<organism evidence="5 6">
    <name type="scientific">Halomonas salipaludis</name>
    <dbReference type="NCBI Taxonomy" id="2032625"/>
    <lineage>
        <taxon>Bacteria</taxon>
        <taxon>Pseudomonadati</taxon>
        <taxon>Pseudomonadota</taxon>
        <taxon>Gammaproteobacteria</taxon>
        <taxon>Oceanospirillales</taxon>
        <taxon>Halomonadaceae</taxon>
        <taxon>Halomonas</taxon>
    </lineage>
</organism>
<evidence type="ECO:0000313" key="6">
    <source>
        <dbReference type="Proteomes" id="UP000217771"/>
    </source>
</evidence>
<evidence type="ECO:0000256" key="1">
    <source>
        <dbReference type="ARBA" id="ARBA00004275"/>
    </source>
</evidence>
<gene>
    <name evidence="5" type="ORF">CK498_19720</name>
</gene>
<dbReference type="InterPro" id="IPR051053">
    <property type="entry name" value="ECH/Chromodomain_protein"/>
</dbReference>
<keyword evidence="6" id="KW-1185">Reference proteome</keyword>
<protein>
    <submittedName>
        <fullName evidence="5">Enoyl-CoA hydratase</fullName>
    </submittedName>
</protein>
<evidence type="ECO:0000256" key="4">
    <source>
        <dbReference type="ARBA" id="ARBA00023235"/>
    </source>
</evidence>
<dbReference type="RefSeq" id="WP_095622581.1">
    <property type="nucleotide sequence ID" value="NZ_NSKB01000008.1"/>
</dbReference>
<dbReference type="EMBL" id="NSKB01000008">
    <property type="protein sequence ID" value="PAU74793.1"/>
    <property type="molecule type" value="Genomic_DNA"/>
</dbReference>
<dbReference type="SUPFAM" id="SSF52096">
    <property type="entry name" value="ClpP/crotonase"/>
    <property type="match status" value="1"/>
</dbReference>
<dbReference type="GO" id="GO:0004165">
    <property type="term" value="F:delta(3)-delta(2)-enoyl-CoA isomerase activity"/>
    <property type="evidence" value="ECO:0007669"/>
    <property type="project" value="UniProtKB-ARBA"/>
</dbReference>
<dbReference type="Proteomes" id="UP000217771">
    <property type="component" value="Unassembled WGS sequence"/>
</dbReference>
<keyword evidence="4" id="KW-0413">Isomerase</keyword>
<sequence>MATRITTSHRADGITLLKISGPERRNILDEASYAQLIDALAAAKADDAAKVLIITGSENCFTAGNDLANYKALAEATEVPAITFLRRLYAFPKPVIAAAEGLALGLGSSILMHCDFAYAGNSTSFYLPFVNFALTPLGATTHMLPKLAGNKAASEMLMLGTSFSAARACELGLLTDTTPDGMALEQAFTCATHLIAKPFDALLATKALLREGDAEAISRAFDHEEQQLLERCRSPEAQAAIDGFFARQMSAGQGRNG</sequence>
<name>A0A2A2ER97_9GAMM</name>
<accession>A0A2A2ER97</accession>
<dbReference type="Gene3D" id="3.90.226.10">
    <property type="entry name" value="2-enoyl-CoA Hydratase, Chain A, domain 1"/>
    <property type="match status" value="1"/>
</dbReference>
<dbReference type="CDD" id="cd06558">
    <property type="entry name" value="crotonase-like"/>
    <property type="match status" value="1"/>
</dbReference>
<evidence type="ECO:0000256" key="3">
    <source>
        <dbReference type="ARBA" id="ARBA00023140"/>
    </source>
</evidence>
<dbReference type="InterPro" id="IPR001753">
    <property type="entry name" value="Enoyl-CoA_hydra/iso"/>
</dbReference>
<dbReference type="AlphaFoldDB" id="A0A2A2ER97"/>
<proteinExistence type="inferred from homology"/>
<dbReference type="PANTHER" id="PTHR43684:SF1">
    <property type="entry name" value="ENOYL-COA DELTA ISOMERASE 2"/>
    <property type="match status" value="1"/>
</dbReference>
<comment type="subcellular location">
    <subcellularLocation>
        <location evidence="1">Peroxisome</location>
    </subcellularLocation>
</comment>